<keyword evidence="3 5" id="KW-1133">Transmembrane helix</keyword>
<dbReference type="Proteomes" id="UP001267638">
    <property type="component" value="Unassembled WGS sequence"/>
</dbReference>
<feature type="transmembrane region" description="Helical" evidence="5">
    <location>
        <begin position="44"/>
        <end position="62"/>
    </location>
</feature>
<evidence type="ECO:0000256" key="3">
    <source>
        <dbReference type="ARBA" id="ARBA00022989"/>
    </source>
</evidence>
<feature type="transmembrane region" description="Helical" evidence="5">
    <location>
        <begin position="137"/>
        <end position="165"/>
    </location>
</feature>
<accession>A0ABU1WZ66</accession>
<keyword evidence="4 5" id="KW-0472">Membrane</keyword>
<dbReference type="PANTHER" id="PTHR43701">
    <property type="entry name" value="MEMBRANE TRANSPORTER PROTEIN MJ0441-RELATED"/>
    <property type="match status" value="1"/>
</dbReference>
<dbReference type="PANTHER" id="PTHR43701:SF5">
    <property type="entry name" value="MEMBRANE TRANSPORTER PROTEIN-RELATED"/>
    <property type="match status" value="1"/>
</dbReference>
<evidence type="ECO:0000256" key="1">
    <source>
        <dbReference type="ARBA" id="ARBA00004141"/>
    </source>
</evidence>
<dbReference type="Pfam" id="PF01925">
    <property type="entry name" value="TauE"/>
    <property type="match status" value="1"/>
</dbReference>
<reference evidence="6 7" key="1">
    <citation type="submission" date="2023-07" db="EMBL/GenBank/DDBJ databases">
        <title>Sorghum-associated microbial communities from plants grown in Nebraska, USA.</title>
        <authorList>
            <person name="Schachtman D."/>
        </authorList>
    </citation>
    <scope>NUCLEOTIDE SEQUENCE [LARGE SCALE GENOMIC DNA]</scope>
    <source>
        <strain evidence="6 7">4256</strain>
    </source>
</reference>
<keyword evidence="2 5" id="KW-0812">Transmembrane</keyword>
<evidence type="ECO:0000256" key="2">
    <source>
        <dbReference type="ARBA" id="ARBA00022692"/>
    </source>
</evidence>
<feature type="transmembrane region" description="Helical" evidence="5">
    <location>
        <begin position="98"/>
        <end position="116"/>
    </location>
</feature>
<feature type="transmembrane region" description="Helical" evidence="5">
    <location>
        <begin position="171"/>
        <end position="191"/>
    </location>
</feature>
<name>A0ABU1WZ66_SPHXE</name>
<feature type="transmembrane region" description="Helical" evidence="5">
    <location>
        <begin position="203"/>
        <end position="221"/>
    </location>
</feature>
<organism evidence="6 7">
    <name type="scientific">Sphingobium xenophagum</name>
    <dbReference type="NCBI Taxonomy" id="121428"/>
    <lineage>
        <taxon>Bacteria</taxon>
        <taxon>Pseudomonadati</taxon>
        <taxon>Pseudomonadota</taxon>
        <taxon>Alphaproteobacteria</taxon>
        <taxon>Sphingomonadales</taxon>
        <taxon>Sphingomonadaceae</taxon>
        <taxon>Sphingobium</taxon>
    </lineage>
</organism>
<feature type="transmembrane region" description="Helical" evidence="5">
    <location>
        <begin position="227"/>
        <end position="245"/>
    </location>
</feature>
<comment type="caution">
    <text evidence="6">The sequence shown here is derived from an EMBL/GenBank/DDBJ whole genome shotgun (WGS) entry which is preliminary data.</text>
</comment>
<proteinExistence type="inferred from homology"/>
<evidence type="ECO:0000256" key="5">
    <source>
        <dbReference type="RuleBase" id="RU363041"/>
    </source>
</evidence>
<feature type="transmembrane region" description="Helical" evidence="5">
    <location>
        <begin position="7"/>
        <end position="38"/>
    </location>
</feature>
<gene>
    <name evidence="6" type="ORF">J2W40_001430</name>
</gene>
<protein>
    <recommendedName>
        <fullName evidence="5">Probable membrane transporter protein</fullName>
    </recommendedName>
</protein>
<comment type="similarity">
    <text evidence="5">Belongs to the 4-toluene sulfonate uptake permease (TSUP) (TC 2.A.102) family.</text>
</comment>
<comment type="subcellular location">
    <subcellularLocation>
        <location evidence="5">Cell membrane</location>
        <topology evidence="5">Multi-pass membrane protein</topology>
    </subcellularLocation>
    <subcellularLocation>
        <location evidence="1">Membrane</location>
        <topology evidence="1">Multi-pass membrane protein</topology>
    </subcellularLocation>
</comment>
<dbReference type="EMBL" id="JAVDWV010000006">
    <property type="protein sequence ID" value="MDR7154615.1"/>
    <property type="molecule type" value="Genomic_DNA"/>
</dbReference>
<dbReference type="InterPro" id="IPR002781">
    <property type="entry name" value="TM_pro_TauE-like"/>
</dbReference>
<evidence type="ECO:0000313" key="7">
    <source>
        <dbReference type="Proteomes" id="UP001267638"/>
    </source>
</evidence>
<evidence type="ECO:0000313" key="6">
    <source>
        <dbReference type="EMBL" id="MDR7154615.1"/>
    </source>
</evidence>
<sequence>MDTQTIVIMALLMGVGAMLYTAVGHAGASAYLAIMAFFSVAPETMRPTALVLNILVATFTTWRFARAGQFDLRLALPFVLGALPFAFLGGRIHLPADTYRPLVGAILLVAAARLLWPRPIAQQATIAAPPLWASLGSGAIVGALSGLTGTGGGIFLSPILLFFGWSTPRRASGVAALFILVNSIAGLAGNLSSVGKLPDALPYFLAAVAIGAAIGTSLGIARLPNARLLQALGVVLLIAGGKLLLT</sequence>
<keyword evidence="5" id="KW-1003">Cell membrane</keyword>
<feature type="transmembrane region" description="Helical" evidence="5">
    <location>
        <begin position="74"/>
        <end position="92"/>
    </location>
</feature>
<dbReference type="InterPro" id="IPR051598">
    <property type="entry name" value="TSUP/Inactive_protease-like"/>
</dbReference>
<evidence type="ECO:0000256" key="4">
    <source>
        <dbReference type="ARBA" id="ARBA00023136"/>
    </source>
</evidence>
<keyword evidence="7" id="KW-1185">Reference proteome</keyword>
<dbReference type="RefSeq" id="WP_310223078.1">
    <property type="nucleotide sequence ID" value="NZ_JAVDWV010000006.1"/>
</dbReference>